<protein>
    <submittedName>
        <fullName evidence="1">Uncharacterized protein</fullName>
    </submittedName>
</protein>
<organism evidence="1">
    <name type="scientific">Timema bartmani</name>
    <dbReference type="NCBI Taxonomy" id="61472"/>
    <lineage>
        <taxon>Eukaryota</taxon>
        <taxon>Metazoa</taxon>
        <taxon>Ecdysozoa</taxon>
        <taxon>Arthropoda</taxon>
        <taxon>Hexapoda</taxon>
        <taxon>Insecta</taxon>
        <taxon>Pterygota</taxon>
        <taxon>Neoptera</taxon>
        <taxon>Polyneoptera</taxon>
        <taxon>Phasmatodea</taxon>
        <taxon>Timematodea</taxon>
        <taxon>Timematoidea</taxon>
        <taxon>Timematidae</taxon>
        <taxon>Timema</taxon>
    </lineage>
</organism>
<proteinExistence type="predicted"/>
<sequence>MFDSASSGHLAANLWIVAPAGVQDYSVSHWPGSPGGTRIGD</sequence>
<gene>
    <name evidence="1" type="ORF">TBIB3V08_LOCUS13947</name>
</gene>
<accession>A0A7R9IAR2</accession>
<dbReference type="AlphaFoldDB" id="A0A7R9IAR2"/>
<reference evidence="1" key="1">
    <citation type="submission" date="2020-11" db="EMBL/GenBank/DDBJ databases">
        <authorList>
            <person name="Tran Van P."/>
        </authorList>
    </citation>
    <scope>NUCLEOTIDE SEQUENCE</scope>
</reference>
<name>A0A7R9IAR2_9NEOP</name>
<evidence type="ECO:0000313" key="1">
    <source>
        <dbReference type="EMBL" id="CAD7451679.1"/>
    </source>
</evidence>
<dbReference type="EMBL" id="OD605450">
    <property type="protein sequence ID" value="CAD7451679.1"/>
    <property type="molecule type" value="Genomic_DNA"/>
</dbReference>